<feature type="transmembrane region" description="Helical" evidence="7">
    <location>
        <begin position="474"/>
        <end position="497"/>
    </location>
</feature>
<dbReference type="InterPro" id="IPR004752">
    <property type="entry name" value="AmpG_permease/AT-1"/>
</dbReference>
<reference evidence="9" key="1">
    <citation type="journal article" date="2019" name="Int. J. Syst. Evol. Microbiol.">
        <title>The Global Catalogue of Microorganisms (GCM) 10K type strain sequencing project: providing services to taxonomists for standard genome sequencing and annotation.</title>
        <authorList>
            <consortium name="The Broad Institute Genomics Platform"/>
            <consortium name="The Broad Institute Genome Sequencing Center for Infectious Disease"/>
            <person name="Wu L."/>
            <person name="Ma J."/>
        </authorList>
    </citation>
    <scope>NUCLEOTIDE SEQUENCE [LARGE SCALE GENOMIC DNA]</scope>
    <source>
        <strain evidence="9">KCTC 52606</strain>
    </source>
</reference>
<keyword evidence="9" id="KW-1185">Reference proteome</keyword>
<feature type="transmembrane region" description="Helical" evidence="7">
    <location>
        <begin position="539"/>
        <end position="559"/>
    </location>
</feature>
<evidence type="ECO:0000256" key="5">
    <source>
        <dbReference type="ARBA" id="ARBA00023136"/>
    </source>
</evidence>
<dbReference type="InterPro" id="IPR036259">
    <property type="entry name" value="MFS_trans_sf"/>
</dbReference>
<keyword evidence="4 7" id="KW-1133">Transmembrane helix</keyword>
<organism evidence="8 9">
    <name type="scientific">Alteraurantiacibacter lauratis</name>
    <dbReference type="NCBI Taxonomy" id="2054627"/>
    <lineage>
        <taxon>Bacteria</taxon>
        <taxon>Pseudomonadati</taxon>
        <taxon>Pseudomonadota</taxon>
        <taxon>Alphaproteobacteria</taxon>
        <taxon>Sphingomonadales</taxon>
        <taxon>Erythrobacteraceae</taxon>
        <taxon>Alteraurantiacibacter</taxon>
    </lineage>
</organism>
<evidence type="ECO:0000256" key="6">
    <source>
        <dbReference type="SAM" id="MobiDB-lite"/>
    </source>
</evidence>
<keyword evidence="5 7" id="KW-0472">Membrane</keyword>
<sequence>MVESNANTSGQSGKGADAVHTKAGAAPSGWRLFLTAFTNRKSGIMLIYGMAAGLPYALLLGTLYAWLGEVGVDLETMGVFSLIGLAYAFKFLWSPLVDKGRVPLLWRLGRRRSWLLPIQAMIGLVLITLSALNPQTSLGLFSLLAGIAAFASATQDIVIDAWRVEVADEAAPLEVLSSIYQLGYRLAALAGGALALVAAARVGWPQVYFGFGMFMMVAMLATWFAPDTRHAHEQAVESGAGIAARLSVKVRSLALAAVGLLWGWALVTVLVYMVRSLASDPELRPDATAFIRLYGPLIVIATVVVPALIAGMLDSWLRSGRYLAAAGEDAPRPFLDHTFRALVEPLMEMVGRLRWAAFLVLGIVLSYRLTDSIWGPFALPFYLQELQYTNDEVAFASKFFGVGMTMLGITLAAALFTFIGRMPTVILGAIVAAASNLLYADLAQGGAWLDAFGRITGLYWFAAQFGVDDRLARLLLAITGENLSGGLAGAAFVAYLSAMTSKSHAAVQYALLSSLTVLVGSLGRAALGERIEQVGYAPVFFLTAALGLIAVALCVADAVRQRRVAKPVGT</sequence>
<evidence type="ECO:0000256" key="1">
    <source>
        <dbReference type="ARBA" id="ARBA00004141"/>
    </source>
</evidence>
<dbReference type="PANTHER" id="PTHR12778:SF10">
    <property type="entry name" value="MAJOR FACILITATOR SUPERFAMILY DOMAIN-CONTAINING PROTEIN 3"/>
    <property type="match status" value="1"/>
</dbReference>
<evidence type="ECO:0000313" key="9">
    <source>
        <dbReference type="Proteomes" id="UP001595378"/>
    </source>
</evidence>
<evidence type="ECO:0000256" key="2">
    <source>
        <dbReference type="ARBA" id="ARBA00022448"/>
    </source>
</evidence>
<dbReference type="EMBL" id="JBHRSU010000030">
    <property type="protein sequence ID" value="MFC3101136.1"/>
    <property type="molecule type" value="Genomic_DNA"/>
</dbReference>
<gene>
    <name evidence="8" type="ORF">ACFODK_09560</name>
</gene>
<feature type="region of interest" description="Disordered" evidence="6">
    <location>
        <begin position="1"/>
        <end position="20"/>
    </location>
</feature>
<feature type="transmembrane region" description="Helical" evidence="7">
    <location>
        <begin position="399"/>
        <end position="418"/>
    </location>
</feature>
<feature type="transmembrane region" description="Helical" evidence="7">
    <location>
        <begin position="355"/>
        <end position="379"/>
    </location>
</feature>
<keyword evidence="2" id="KW-0813">Transport</keyword>
<feature type="transmembrane region" description="Helical" evidence="7">
    <location>
        <begin position="114"/>
        <end position="132"/>
    </location>
</feature>
<accession>A0ABV7EGP8</accession>
<dbReference type="SUPFAM" id="SSF103473">
    <property type="entry name" value="MFS general substrate transporter"/>
    <property type="match status" value="1"/>
</dbReference>
<evidence type="ECO:0000256" key="4">
    <source>
        <dbReference type="ARBA" id="ARBA00022989"/>
    </source>
</evidence>
<dbReference type="Gene3D" id="1.20.1250.20">
    <property type="entry name" value="MFS general substrate transporter like domains"/>
    <property type="match status" value="2"/>
</dbReference>
<feature type="compositionally biased region" description="Polar residues" evidence="6">
    <location>
        <begin position="1"/>
        <end position="11"/>
    </location>
</feature>
<proteinExistence type="predicted"/>
<dbReference type="InterPro" id="IPR024371">
    <property type="entry name" value="AcetylCoA_trans_1-like"/>
</dbReference>
<evidence type="ECO:0000256" key="7">
    <source>
        <dbReference type="SAM" id="Phobius"/>
    </source>
</evidence>
<comment type="caution">
    <text evidence="8">The sequence shown here is derived from an EMBL/GenBank/DDBJ whole genome shotgun (WGS) entry which is preliminary data.</text>
</comment>
<dbReference type="NCBIfam" id="TIGR00901">
    <property type="entry name" value="2A0125"/>
    <property type="match status" value="1"/>
</dbReference>
<feature type="transmembrane region" description="Helical" evidence="7">
    <location>
        <begin position="74"/>
        <end position="93"/>
    </location>
</feature>
<protein>
    <submittedName>
        <fullName evidence="8">AmpG family muropeptide MFS transporter</fullName>
    </submittedName>
</protein>
<feature type="transmembrane region" description="Helical" evidence="7">
    <location>
        <begin position="46"/>
        <end position="68"/>
    </location>
</feature>
<feature type="transmembrane region" description="Helical" evidence="7">
    <location>
        <begin position="206"/>
        <end position="225"/>
    </location>
</feature>
<dbReference type="PANTHER" id="PTHR12778">
    <property type="entry name" value="SOLUTE CARRIER FAMILY 33 ACETYL-COA TRANSPORTER -RELATED"/>
    <property type="match status" value="1"/>
</dbReference>
<comment type="subcellular location">
    <subcellularLocation>
        <location evidence="1">Membrane</location>
        <topology evidence="1">Multi-pass membrane protein</topology>
    </subcellularLocation>
</comment>
<feature type="transmembrane region" description="Helical" evidence="7">
    <location>
        <begin position="253"/>
        <end position="273"/>
    </location>
</feature>
<evidence type="ECO:0000256" key="3">
    <source>
        <dbReference type="ARBA" id="ARBA00022692"/>
    </source>
</evidence>
<feature type="transmembrane region" description="Helical" evidence="7">
    <location>
        <begin position="293"/>
        <end position="313"/>
    </location>
</feature>
<feature type="transmembrane region" description="Helical" evidence="7">
    <location>
        <begin position="425"/>
        <end position="442"/>
    </location>
</feature>
<name>A0ABV7EGP8_9SPHN</name>
<keyword evidence="3 7" id="KW-0812">Transmembrane</keyword>
<dbReference type="RefSeq" id="WP_336919614.1">
    <property type="nucleotide sequence ID" value="NZ_JBANRN010000011.1"/>
</dbReference>
<evidence type="ECO:0000313" key="8">
    <source>
        <dbReference type="EMBL" id="MFC3101136.1"/>
    </source>
</evidence>
<dbReference type="Proteomes" id="UP001595378">
    <property type="component" value="Unassembled WGS sequence"/>
</dbReference>
<feature type="transmembrane region" description="Helical" evidence="7">
    <location>
        <begin position="509"/>
        <end position="527"/>
    </location>
</feature>
<dbReference type="Pfam" id="PF13000">
    <property type="entry name" value="Acatn"/>
    <property type="match status" value="1"/>
</dbReference>